<keyword evidence="1" id="KW-0472">Membrane</keyword>
<evidence type="ECO:0000256" key="1">
    <source>
        <dbReference type="SAM" id="Phobius"/>
    </source>
</evidence>
<keyword evidence="3" id="KW-1185">Reference proteome</keyword>
<proteinExistence type="predicted"/>
<dbReference type="EMBL" id="CAJHUC010002371">
    <property type="protein sequence ID" value="CAD7703715.1"/>
    <property type="molecule type" value="Genomic_DNA"/>
</dbReference>
<dbReference type="AlphaFoldDB" id="A0A8S1J934"/>
<evidence type="ECO:0000313" key="3">
    <source>
        <dbReference type="Proteomes" id="UP000708148"/>
    </source>
</evidence>
<dbReference type="Proteomes" id="UP000708148">
    <property type="component" value="Unassembled WGS sequence"/>
</dbReference>
<sequence length="360" mass="38008">MGDGPAVAPPVGMAPLLLTFSPADLEQRYEEWANAGLLADADRTFLILAMASRAVALAWPAAGAGGSPGLALMMARAAWPTLAWMLWAAADLGLRAAAGRGGLGAWRTPLVISTRFMTTLEAGLGCSDAASGLLLTALSPRSLLFSALSYSGLWSLLIMALAQPLPFRWHIPVHAVALAFVAINAGVPTCAAASCAGMCSQCRDEAFAWHTIDGMTSLLDGAARACLEVTFGVGNLPGALEWTVEQPCLQLVLFLQLFLGFLVASYFVWLLERRSRVEFIWRAGLGAHAVEQLPAFSCVMHGVLTWVAFGVTWRVLLYFTPGSGTWGPAPERLRAPGGAAGAAARNGSIAGVWDWRWAAA</sequence>
<accession>A0A8S1J934</accession>
<gene>
    <name evidence="2" type="ORF">OSTQU699_LOCUS9072</name>
</gene>
<reference evidence="2" key="1">
    <citation type="submission" date="2020-12" db="EMBL/GenBank/DDBJ databases">
        <authorList>
            <person name="Iha C."/>
        </authorList>
    </citation>
    <scope>NUCLEOTIDE SEQUENCE</scope>
</reference>
<keyword evidence="1" id="KW-0812">Transmembrane</keyword>
<feature type="transmembrane region" description="Helical" evidence="1">
    <location>
        <begin position="251"/>
        <end position="272"/>
    </location>
</feature>
<evidence type="ECO:0000313" key="2">
    <source>
        <dbReference type="EMBL" id="CAD7703715.1"/>
    </source>
</evidence>
<name>A0A8S1J934_9CHLO</name>
<keyword evidence="1" id="KW-1133">Transmembrane helix</keyword>
<comment type="caution">
    <text evidence="2">The sequence shown here is derived from an EMBL/GenBank/DDBJ whole genome shotgun (WGS) entry which is preliminary data.</text>
</comment>
<protein>
    <submittedName>
        <fullName evidence="2">Uncharacterized protein</fullName>
    </submittedName>
</protein>
<organism evidence="2 3">
    <name type="scientific">Ostreobium quekettii</name>
    <dbReference type="NCBI Taxonomy" id="121088"/>
    <lineage>
        <taxon>Eukaryota</taxon>
        <taxon>Viridiplantae</taxon>
        <taxon>Chlorophyta</taxon>
        <taxon>core chlorophytes</taxon>
        <taxon>Ulvophyceae</taxon>
        <taxon>TCBD clade</taxon>
        <taxon>Bryopsidales</taxon>
        <taxon>Ostreobineae</taxon>
        <taxon>Ostreobiaceae</taxon>
        <taxon>Ostreobium</taxon>
    </lineage>
</organism>